<name>A5ZTL2_9FIRM</name>
<comment type="caution">
    <text evidence="1">The sequence shown here is derived from an EMBL/GenBank/DDBJ whole genome shotgun (WGS) entry which is preliminary data.</text>
</comment>
<proteinExistence type="predicted"/>
<dbReference type="HOGENOM" id="CLU_3372377_0_0_9"/>
<dbReference type="AlphaFoldDB" id="A5ZTL2"/>
<organism evidence="1 2">
    <name type="scientific">Blautia obeum ATCC 29174</name>
    <dbReference type="NCBI Taxonomy" id="411459"/>
    <lineage>
        <taxon>Bacteria</taxon>
        <taxon>Bacillati</taxon>
        <taxon>Bacillota</taxon>
        <taxon>Clostridia</taxon>
        <taxon>Lachnospirales</taxon>
        <taxon>Lachnospiraceae</taxon>
        <taxon>Blautia</taxon>
    </lineage>
</organism>
<gene>
    <name evidence="1" type="ORF">RUMOBE_02340</name>
</gene>
<dbReference type="EMBL" id="AAVO02000009">
    <property type="protein sequence ID" value="EDM87166.1"/>
    <property type="molecule type" value="Genomic_DNA"/>
</dbReference>
<dbReference type="Proteomes" id="UP000006002">
    <property type="component" value="Unassembled WGS sequence"/>
</dbReference>
<sequence length="34" mass="3569">MLMIAGIANLARRRPVGAMPNGLPAFVFAVEGLD</sequence>
<reference evidence="1 2" key="1">
    <citation type="submission" date="2007-03" db="EMBL/GenBank/DDBJ databases">
        <authorList>
            <person name="Fulton L."/>
            <person name="Clifton S."/>
            <person name="Fulton B."/>
            <person name="Xu J."/>
            <person name="Minx P."/>
            <person name="Pepin K.H."/>
            <person name="Johnson M."/>
            <person name="Thiruvilangam P."/>
            <person name="Bhonagiri V."/>
            <person name="Nash W.E."/>
            <person name="Mardis E.R."/>
            <person name="Wilson R.K."/>
        </authorList>
    </citation>
    <scope>NUCLEOTIDE SEQUENCE [LARGE SCALE GENOMIC DNA]</scope>
    <source>
        <strain evidence="1 2">ATCC 29174</strain>
    </source>
</reference>
<reference evidence="1 2" key="2">
    <citation type="submission" date="2007-04" db="EMBL/GenBank/DDBJ databases">
        <title>Draft genome sequence of Ruminococcus obeum (ATCC 29174).</title>
        <authorList>
            <person name="Sudarsanam P."/>
            <person name="Ley R."/>
            <person name="Guruge J."/>
            <person name="Turnbaugh P.J."/>
            <person name="Mahowald M."/>
            <person name="Liep D."/>
            <person name="Gordon J."/>
        </authorList>
    </citation>
    <scope>NUCLEOTIDE SEQUENCE [LARGE SCALE GENOMIC DNA]</scope>
    <source>
        <strain evidence="1 2">ATCC 29174</strain>
    </source>
</reference>
<accession>A5ZTL2</accession>
<evidence type="ECO:0000313" key="2">
    <source>
        <dbReference type="Proteomes" id="UP000006002"/>
    </source>
</evidence>
<evidence type="ECO:0000313" key="1">
    <source>
        <dbReference type="EMBL" id="EDM87166.1"/>
    </source>
</evidence>
<protein>
    <submittedName>
        <fullName evidence="1">Uncharacterized protein</fullName>
    </submittedName>
</protein>